<dbReference type="EMBL" id="JAXOVC010000003">
    <property type="protein sequence ID" value="KAK4504279.1"/>
    <property type="molecule type" value="Genomic_DNA"/>
</dbReference>
<evidence type="ECO:0000313" key="2">
    <source>
        <dbReference type="EMBL" id="KAK4504279.1"/>
    </source>
</evidence>
<proteinExistence type="predicted"/>
<dbReference type="Proteomes" id="UP001305779">
    <property type="component" value="Unassembled WGS sequence"/>
</dbReference>
<dbReference type="InterPro" id="IPR043129">
    <property type="entry name" value="ATPase_NBD"/>
</dbReference>
<reference evidence="2 3" key="1">
    <citation type="journal article" date="2023" name="G3 (Bethesda)">
        <title>A chromosome-level genome assembly of Zasmidium syzygii isolated from banana leaves.</title>
        <authorList>
            <person name="van Westerhoven A.C."/>
            <person name="Mehrabi R."/>
            <person name="Talebi R."/>
            <person name="Steentjes M.B.F."/>
            <person name="Corcolon B."/>
            <person name="Chong P.A."/>
            <person name="Kema G.H.J."/>
            <person name="Seidl M.F."/>
        </authorList>
    </citation>
    <scope>NUCLEOTIDE SEQUENCE [LARGE SCALE GENOMIC DNA]</scope>
    <source>
        <strain evidence="2 3">P124</strain>
    </source>
</reference>
<organism evidence="2 3">
    <name type="scientific">Zasmidium cellare</name>
    <name type="common">Wine cellar mold</name>
    <name type="synonym">Racodium cellare</name>
    <dbReference type="NCBI Taxonomy" id="395010"/>
    <lineage>
        <taxon>Eukaryota</taxon>
        <taxon>Fungi</taxon>
        <taxon>Dikarya</taxon>
        <taxon>Ascomycota</taxon>
        <taxon>Pezizomycotina</taxon>
        <taxon>Dothideomycetes</taxon>
        <taxon>Dothideomycetidae</taxon>
        <taxon>Mycosphaerellales</taxon>
        <taxon>Mycosphaerellaceae</taxon>
        <taxon>Zasmidium</taxon>
    </lineage>
</organism>
<keyword evidence="3" id="KW-1185">Reference proteome</keyword>
<dbReference type="Gene3D" id="3.90.640.10">
    <property type="entry name" value="Actin, Chain A, domain 4"/>
    <property type="match status" value="1"/>
</dbReference>
<gene>
    <name evidence="2" type="ORF">PRZ48_005195</name>
</gene>
<feature type="region of interest" description="Disordered" evidence="1">
    <location>
        <begin position="691"/>
        <end position="730"/>
    </location>
</feature>
<dbReference type="PRINTS" id="PR00301">
    <property type="entry name" value="HEATSHOCK70"/>
</dbReference>
<accession>A0ABR0ERR9</accession>
<evidence type="ECO:0000256" key="1">
    <source>
        <dbReference type="SAM" id="MobiDB-lite"/>
    </source>
</evidence>
<dbReference type="CDD" id="cd10170">
    <property type="entry name" value="ASKHA_NBD_HSP70"/>
    <property type="match status" value="1"/>
</dbReference>
<name>A0ABR0ERR9_ZASCE</name>
<dbReference type="Gene3D" id="3.30.420.40">
    <property type="match status" value="2"/>
</dbReference>
<evidence type="ECO:0000313" key="3">
    <source>
        <dbReference type="Proteomes" id="UP001305779"/>
    </source>
</evidence>
<sequence length="839" mass="94754">MSNLNGVQEEGPPGSDYLNRNMLMDDSEPPAYTPQPQKPFVRRAQRQSNGARFDSRAHAVDQDHSIENRPPTPIPSQPAVPAPAPAVQPAHAPAHENPPNPPASSSVRKNRMVIAIDFGTTYSDWTTRMSNLEKVPSVISYTRPRHGEAQWGTDISEGAVTMVNQKLELELQDSRLDELDLTLYVLKGADYLSFDHVREAGPDPEFTFNTPEEVVTDYLRRLFGCMRQSINEEQISRTDTAIDLVVTVPVPWTYHGYNSMFKAVSKAGFNTKNLPTLKDIIMVSEPEAAALFTAQDLKDQGTDFLQDDHCFILCDAGGGTVDAVAYQVKKVKPLLELERATEPTGCKRGSAFIDTEFKLWLRDEVLGRDLYAELDPVNAHQKRISPHTAETDAMRQLIKRFSSNKVVFSNHSRASIKIDLPPPLESLDHGRVNQGELTITWQAALTLSLMLWLIYFRDEMKKLMDECVSPVVELILAQIEEASRLKGRRIKNVFLVGGFGASPYLQEELQESLDIMHKKLRRPDAAKSLTAVVQGGVIFGCEKARHKDVSYMRAATRSYGVLIGSRRRFHWLIKKGDLIISNQALPFESRTFWEPAPGRDQEHTLSLYSCDNEADDKGDDLPEDWHTGQHEVQLSGTIDMNWAADHAQLRPSHNPATVLEVVTNAAPAELEARRAAIVAGRVIESHEYTPEPCHNEATPNPPSHNPNHYQPIERWNAPRADGTNDRSRHKASAESIRELRWLIREKYRLDVYVWSKRGVQKAMRPIILRAAKKSDALLLTILAIVKTWLEDLFDAEEWRLARKIKEGIIKSEGQYVLWKDSPPWDPKRLETGDEMMDDE</sequence>
<dbReference type="SUPFAM" id="SSF53067">
    <property type="entry name" value="Actin-like ATPase domain"/>
    <property type="match status" value="2"/>
</dbReference>
<feature type="region of interest" description="Disordered" evidence="1">
    <location>
        <begin position="1"/>
        <end position="108"/>
    </location>
</feature>
<feature type="compositionally biased region" description="Pro residues" evidence="1">
    <location>
        <begin position="70"/>
        <end position="86"/>
    </location>
</feature>
<comment type="caution">
    <text evidence="2">The sequence shown here is derived from an EMBL/GenBank/DDBJ whole genome shotgun (WGS) entry which is preliminary data.</text>
</comment>
<dbReference type="PANTHER" id="PTHR14187">
    <property type="entry name" value="ALPHA KINASE/ELONGATION FACTOR 2 KINASE"/>
    <property type="match status" value="1"/>
</dbReference>
<protein>
    <submittedName>
        <fullName evidence="2">Uncharacterized protein</fullName>
    </submittedName>
</protein>
<dbReference type="PANTHER" id="PTHR14187:SF5">
    <property type="entry name" value="HEAT SHOCK 70 KDA PROTEIN 12A"/>
    <property type="match status" value="1"/>
</dbReference>
<feature type="compositionally biased region" description="Basic and acidic residues" evidence="1">
    <location>
        <begin position="53"/>
        <end position="67"/>
    </location>
</feature>